<reference evidence="1 2" key="1">
    <citation type="journal article" date="2019" name="Nat. Ecol. Evol.">
        <title>Megaphylogeny resolves global patterns of mushroom evolution.</title>
        <authorList>
            <person name="Varga T."/>
            <person name="Krizsan K."/>
            <person name="Foldi C."/>
            <person name="Dima B."/>
            <person name="Sanchez-Garcia M."/>
            <person name="Sanchez-Ramirez S."/>
            <person name="Szollosi G.J."/>
            <person name="Szarkandi J.G."/>
            <person name="Papp V."/>
            <person name="Albert L."/>
            <person name="Andreopoulos W."/>
            <person name="Angelini C."/>
            <person name="Antonin V."/>
            <person name="Barry K.W."/>
            <person name="Bougher N.L."/>
            <person name="Buchanan P."/>
            <person name="Buyck B."/>
            <person name="Bense V."/>
            <person name="Catcheside P."/>
            <person name="Chovatia M."/>
            <person name="Cooper J."/>
            <person name="Damon W."/>
            <person name="Desjardin D."/>
            <person name="Finy P."/>
            <person name="Geml J."/>
            <person name="Haridas S."/>
            <person name="Hughes K."/>
            <person name="Justo A."/>
            <person name="Karasinski D."/>
            <person name="Kautmanova I."/>
            <person name="Kiss B."/>
            <person name="Kocsube S."/>
            <person name="Kotiranta H."/>
            <person name="LaButti K.M."/>
            <person name="Lechner B.E."/>
            <person name="Liimatainen K."/>
            <person name="Lipzen A."/>
            <person name="Lukacs Z."/>
            <person name="Mihaltcheva S."/>
            <person name="Morgado L.N."/>
            <person name="Niskanen T."/>
            <person name="Noordeloos M.E."/>
            <person name="Ohm R.A."/>
            <person name="Ortiz-Santana B."/>
            <person name="Ovrebo C."/>
            <person name="Racz N."/>
            <person name="Riley R."/>
            <person name="Savchenko A."/>
            <person name="Shiryaev A."/>
            <person name="Soop K."/>
            <person name="Spirin V."/>
            <person name="Szebenyi C."/>
            <person name="Tomsovsky M."/>
            <person name="Tulloss R.E."/>
            <person name="Uehling J."/>
            <person name="Grigoriev I.V."/>
            <person name="Vagvolgyi C."/>
            <person name="Papp T."/>
            <person name="Martin F.M."/>
            <person name="Miettinen O."/>
            <person name="Hibbett D.S."/>
            <person name="Nagy L.G."/>
        </authorList>
    </citation>
    <scope>NUCLEOTIDE SEQUENCE [LARGE SCALE GENOMIC DNA]</scope>
    <source>
        <strain evidence="1 2">FP101781</strain>
    </source>
</reference>
<protein>
    <recommendedName>
        <fullName evidence="3">F-box domain-containing protein</fullName>
    </recommendedName>
</protein>
<organism evidence="1 2">
    <name type="scientific">Coprinellus micaceus</name>
    <name type="common">Glistening ink-cap mushroom</name>
    <name type="synonym">Coprinus micaceus</name>
    <dbReference type="NCBI Taxonomy" id="71717"/>
    <lineage>
        <taxon>Eukaryota</taxon>
        <taxon>Fungi</taxon>
        <taxon>Dikarya</taxon>
        <taxon>Basidiomycota</taxon>
        <taxon>Agaricomycotina</taxon>
        <taxon>Agaricomycetes</taxon>
        <taxon>Agaricomycetidae</taxon>
        <taxon>Agaricales</taxon>
        <taxon>Agaricineae</taxon>
        <taxon>Psathyrellaceae</taxon>
        <taxon>Coprinellus</taxon>
    </lineage>
</organism>
<dbReference type="AlphaFoldDB" id="A0A4Y7SZ08"/>
<dbReference type="Proteomes" id="UP000298030">
    <property type="component" value="Unassembled WGS sequence"/>
</dbReference>
<comment type="caution">
    <text evidence="1">The sequence shown here is derived from an EMBL/GenBank/DDBJ whole genome shotgun (WGS) entry which is preliminary data.</text>
</comment>
<dbReference type="SUPFAM" id="SSF52047">
    <property type="entry name" value="RNI-like"/>
    <property type="match status" value="1"/>
</dbReference>
<sequence length="491" mass="55307">MVPNLPDELWLLIFQEYISKAEGAWIPPESHSTTGPFVLSAVSANWRRICLSNWAIWSTIFISFPLYQRRNHLDGPTLDAEERFQAHIDALKLWIQRAGGSKLWLAYWMDEETFDFQSESAEQIAQIVVDNAPKIRKLNMWAFSECWYPLLSGVSFPVLERMEIAVPELVRFLDGGIAGRSLTEFTPLDLEKCPLLSSVDITGSPKLHSGIILPWTQIDDLTIRHVDLADITEVLDLMPNLRRCRFYLPWGYDEWEGGDAVEVLEENYAGQRRQGSKALEVLRIGDMIGMGVHALLGCVPLGLTHLEIDFNEQFQPDNDGSVLLPVLPFSDSLKILVIKGYTFGKGEADPIPSQHNQGEWDTLLDAFSKLSKLEELEVGLGEGSRTMDDATFARTFTLPGILPKLTRLRLGVPKLVSDQTLLDFLHYRRHSLLPQGASRDCTMIQEVVIVPETPHDLAAGTLAEIEILQRGGARANQVTELREEMGLRFCK</sequence>
<name>A0A4Y7SZ08_COPMI</name>
<evidence type="ECO:0008006" key="3">
    <source>
        <dbReference type="Google" id="ProtNLM"/>
    </source>
</evidence>
<keyword evidence="2" id="KW-1185">Reference proteome</keyword>
<gene>
    <name evidence="1" type="ORF">FA13DRAFT_1795642</name>
</gene>
<evidence type="ECO:0000313" key="1">
    <source>
        <dbReference type="EMBL" id="TEB26459.1"/>
    </source>
</evidence>
<proteinExistence type="predicted"/>
<dbReference type="OrthoDB" id="3056337at2759"/>
<accession>A0A4Y7SZ08</accession>
<dbReference type="EMBL" id="QPFP01000048">
    <property type="protein sequence ID" value="TEB26459.1"/>
    <property type="molecule type" value="Genomic_DNA"/>
</dbReference>
<evidence type="ECO:0000313" key="2">
    <source>
        <dbReference type="Proteomes" id="UP000298030"/>
    </source>
</evidence>